<protein>
    <submittedName>
        <fullName evidence="1">Unannotated protein</fullName>
    </submittedName>
</protein>
<dbReference type="AlphaFoldDB" id="A0A6J7E8Y4"/>
<proteinExistence type="predicted"/>
<organism evidence="1">
    <name type="scientific">freshwater metagenome</name>
    <dbReference type="NCBI Taxonomy" id="449393"/>
    <lineage>
        <taxon>unclassified sequences</taxon>
        <taxon>metagenomes</taxon>
        <taxon>ecological metagenomes</taxon>
    </lineage>
</organism>
<sequence>MSRLFWIAVGAVVGIVLYRRGSRVVLDARERGVVLAMQDLATSASATVASARALLGQPSASNGEVA</sequence>
<reference evidence="1" key="1">
    <citation type="submission" date="2020-05" db="EMBL/GenBank/DDBJ databases">
        <authorList>
            <person name="Chiriac C."/>
            <person name="Salcher M."/>
            <person name="Ghai R."/>
            <person name="Kavagutti S V."/>
        </authorList>
    </citation>
    <scope>NUCLEOTIDE SEQUENCE</scope>
</reference>
<accession>A0A6J7E8Y4</accession>
<name>A0A6J7E8Y4_9ZZZZ</name>
<dbReference type="EMBL" id="CAFBLS010000138">
    <property type="protein sequence ID" value="CAB4879406.1"/>
    <property type="molecule type" value="Genomic_DNA"/>
</dbReference>
<gene>
    <name evidence="1" type="ORF">UFOPK3402_01161</name>
</gene>
<evidence type="ECO:0000313" key="1">
    <source>
        <dbReference type="EMBL" id="CAB4879406.1"/>
    </source>
</evidence>